<proteinExistence type="predicted"/>
<dbReference type="AlphaFoldDB" id="A0A5A9MXF7"/>
<evidence type="ECO:0000313" key="3">
    <source>
        <dbReference type="Proteomes" id="UP000324632"/>
    </source>
</evidence>
<gene>
    <name evidence="2" type="ORF">E1301_Tti021203</name>
</gene>
<feature type="signal peptide" evidence="1">
    <location>
        <begin position="1"/>
        <end position="25"/>
    </location>
</feature>
<comment type="caution">
    <text evidence="2">The sequence shown here is derived from an EMBL/GenBank/DDBJ whole genome shotgun (WGS) entry which is preliminary data.</text>
</comment>
<evidence type="ECO:0008006" key="4">
    <source>
        <dbReference type="Google" id="ProtNLM"/>
    </source>
</evidence>
<keyword evidence="1" id="KW-0732">Signal</keyword>
<dbReference type="Pfam" id="PF18744">
    <property type="entry name" value="SNAD1"/>
    <property type="match status" value="3"/>
</dbReference>
<evidence type="ECO:0000313" key="2">
    <source>
        <dbReference type="EMBL" id="KAA0701736.1"/>
    </source>
</evidence>
<accession>A0A5A9MXF7</accession>
<dbReference type="InterPro" id="IPR040958">
    <property type="entry name" value="SNAD1"/>
</dbReference>
<dbReference type="Proteomes" id="UP000324632">
    <property type="component" value="Chromosome 25"/>
</dbReference>
<protein>
    <recommendedName>
        <fullName evidence="4">APOBEC-like N-terminal domain-containing protein</fullName>
    </recommendedName>
</protein>
<reference evidence="2 3" key="1">
    <citation type="journal article" date="2019" name="Mol. Ecol. Resour.">
        <title>Chromosome-level genome assembly of Triplophysa tibetana, a fish adapted to the harsh high-altitude environment of the Tibetan Plateau.</title>
        <authorList>
            <person name="Yang X."/>
            <person name="Liu H."/>
            <person name="Ma Z."/>
            <person name="Zou Y."/>
            <person name="Zou M."/>
            <person name="Mao Y."/>
            <person name="Li X."/>
            <person name="Wang H."/>
            <person name="Chen T."/>
            <person name="Wang W."/>
            <person name="Yang R."/>
        </authorList>
    </citation>
    <scope>NUCLEOTIDE SEQUENCE [LARGE SCALE GENOMIC DNA]</scope>
    <source>
        <strain evidence="2">TTIB1903HZAU</strain>
        <tissue evidence="2">Muscle</tissue>
    </source>
</reference>
<organism evidence="2 3">
    <name type="scientific">Triplophysa tibetana</name>
    <dbReference type="NCBI Taxonomy" id="1572043"/>
    <lineage>
        <taxon>Eukaryota</taxon>
        <taxon>Metazoa</taxon>
        <taxon>Chordata</taxon>
        <taxon>Craniata</taxon>
        <taxon>Vertebrata</taxon>
        <taxon>Euteleostomi</taxon>
        <taxon>Actinopterygii</taxon>
        <taxon>Neopterygii</taxon>
        <taxon>Teleostei</taxon>
        <taxon>Ostariophysi</taxon>
        <taxon>Cypriniformes</taxon>
        <taxon>Nemacheilidae</taxon>
        <taxon>Triplophysa</taxon>
    </lineage>
</organism>
<feature type="chain" id="PRO_5022899517" description="APOBEC-like N-terminal domain-containing protein" evidence="1">
    <location>
        <begin position="26"/>
        <end position="640"/>
    </location>
</feature>
<evidence type="ECO:0000256" key="1">
    <source>
        <dbReference type="SAM" id="SignalP"/>
    </source>
</evidence>
<keyword evidence="3" id="KW-1185">Reference proteome</keyword>
<dbReference type="EMBL" id="SOYY01000025">
    <property type="protein sequence ID" value="KAA0701736.1"/>
    <property type="molecule type" value="Genomic_DNA"/>
</dbReference>
<name>A0A5A9MXF7_9TELE</name>
<sequence length="640" mass="71865">MFTVSVSGVLLLFLLHHSTLKSVDGQIIDSNTLARVISFFEQNYKIVINKKQELQYAVAINVPTVQCDAGFNLSKNNFLTNENPTDVKRDITNNSYPVYQGKELIAAGVKKICTNNRIHSERLLLNPTVEIPTTPMQNLLNRRDDSCTILYSLNSPCSKACLNVNSPNNILPNIETWTAHNSIKAFVFKHIFRGEGSIDTLRSGLQRIANYKRVDADGHPRQYATAINVPKVQCQAGFNPSQKNFLTQEDAKNVLTVAQRSLVLIVLLHPCILNAQNVNTQTLANIVKAFEAKLGKSGQYAVAFRVGKEKCSDSSYSGQDLKIDDVKTTIENNEVYKSNNLIAAKALKGESTQHSEYRLMNYLKNILNVKDGCVIFFTVNSPCLDRCLAEEGKYTIKSSLTKLQNYKGVKALAFKKVWMHDKVEKLKERLTAIAPDLPCYQCENNKAKCVLLYQVGQYAAAINVPAGQCDHNFQLSATNFLRSDPSENVRNVIMRDKDPVYRGTELIAAGVQQQPHSAHSEYLLLNPVDNSPLTYLLNKKKNACVVFYTLNSPCMNSCLNGRRNNIIRGIDQLKNYQGIKAFVFKNIWTHEQGEARREQLRINLKKIADRVPLYRCRNNACTLCGQPNSNEGIKEECLSV</sequence>